<keyword evidence="3" id="KW-1185">Reference proteome</keyword>
<name>A0AAE3EF96_9SPIR</name>
<sequence length="77" mass="8031">MPTYDYACDSCGNRFEVFQKMSDQPVNTCPSCGKAVRRVLSGGVGISFKGSGFYKNDSAPSCGNSTACAKASCGADK</sequence>
<gene>
    <name evidence="2" type="ORF">K7J14_00540</name>
</gene>
<dbReference type="Pfam" id="PF09723">
    <property type="entry name" value="Zn_ribbon_8"/>
    <property type="match status" value="1"/>
</dbReference>
<evidence type="ECO:0000313" key="2">
    <source>
        <dbReference type="EMBL" id="MCD1653197.1"/>
    </source>
</evidence>
<organism evidence="2 3">
    <name type="scientific">Teretinema zuelzerae</name>
    <dbReference type="NCBI Taxonomy" id="156"/>
    <lineage>
        <taxon>Bacteria</taxon>
        <taxon>Pseudomonadati</taxon>
        <taxon>Spirochaetota</taxon>
        <taxon>Spirochaetia</taxon>
        <taxon>Spirochaetales</taxon>
        <taxon>Treponemataceae</taxon>
        <taxon>Teretinema</taxon>
    </lineage>
</organism>
<dbReference type="Proteomes" id="UP001198163">
    <property type="component" value="Unassembled WGS sequence"/>
</dbReference>
<feature type="domain" description="Putative regulatory protein FmdB zinc ribbon" evidence="1">
    <location>
        <begin position="1"/>
        <end position="41"/>
    </location>
</feature>
<dbReference type="SMART" id="SM00834">
    <property type="entry name" value="CxxC_CXXC_SSSS"/>
    <property type="match status" value="1"/>
</dbReference>
<accession>A0AAE3EF96</accession>
<comment type="caution">
    <text evidence="2">The sequence shown here is derived from an EMBL/GenBank/DDBJ whole genome shotgun (WGS) entry which is preliminary data.</text>
</comment>
<dbReference type="PANTHER" id="PTHR34404">
    <property type="entry name" value="REGULATORY PROTEIN, FMDB FAMILY"/>
    <property type="match status" value="1"/>
</dbReference>
<evidence type="ECO:0000259" key="1">
    <source>
        <dbReference type="SMART" id="SM00834"/>
    </source>
</evidence>
<protein>
    <submittedName>
        <fullName evidence="2">FmdB family transcriptional regulator</fullName>
    </submittedName>
</protein>
<dbReference type="NCBIfam" id="TIGR02605">
    <property type="entry name" value="CxxC_CxxC_SSSS"/>
    <property type="match status" value="1"/>
</dbReference>
<proteinExistence type="predicted"/>
<dbReference type="RefSeq" id="WP_230752106.1">
    <property type="nucleotide sequence ID" value="NZ_JAINWA010000001.1"/>
</dbReference>
<reference evidence="2" key="1">
    <citation type="submission" date="2021-08" db="EMBL/GenBank/DDBJ databases">
        <title>Comparative analyses of Brucepasteria parasyntrophica and Teretinema zuelzerae.</title>
        <authorList>
            <person name="Song Y."/>
            <person name="Brune A."/>
        </authorList>
    </citation>
    <scope>NUCLEOTIDE SEQUENCE</scope>
    <source>
        <strain evidence="2">DSM 1903</strain>
    </source>
</reference>
<dbReference type="PANTHER" id="PTHR34404:SF2">
    <property type="entry name" value="CONSERVED SERINE RICH PROTEIN"/>
    <property type="match status" value="1"/>
</dbReference>
<dbReference type="AlphaFoldDB" id="A0AAE3EF96"/>
<evidence type="ECO:0000313" key="3">
    <source>
        <dbReference type="Proteomes" id="UP001198163"/>
    </source>
</evidence>
<dbReference type="EMBL" id="JAINWA010000001">
    <property type="protein sequence ID" value="MCD1653197.1"/>
    <property type="molecule type" value="Genomic_DNA"/>
</dbReference>
<dbReference type="InterPro" id="IPR013429">
    <property type="entry name" value="Regulatory_FmdB_Zinc_ribbon"/>
</dbReference>